<comment type="subcellular location">
    <subcellularLocation>
        <location evidence="6">Cell membrane</location>
        <topology evidence="6">Multi-pass membrane protein</topology>
    </subcellularLocation>
    <subcellularLocation>
        <location evidence="1">Membrane</location>
        <topology evidence="1">Multi-pass membrane protein</topology>
    </subcellularLocation>
</comment>
<evidence type="ECO:0000256" key="3">
    <source>
        <dbReference type="ARBA" id="ARBA00022692"/>
    </source>
</evidence>
<feature type="transmembrane region" description="Helical" evidence="6">
    <location>
        <begin position="212"/>
        <end position="230"/>
    </location>
</feature>
<keyword evidence="8" id="KW-1185">Reference proteome</keyword>
<gene>
    <name evidence="7" type="ORF">H4O21_14180</name>
</gene>
<evidence type="ECO:0000313" key="7">
    <source>
        <dbReference type="EMBL" id="MBB1487755.1"/>
    </source>
</evidence>
<dbReference type="PANTHER" id="PTHR43483:SF3">
    <property type="entry name" value="MEMBRANE TRANSPORTER PROTEIN HI_0806-RELATED"/>
    <property type="match status" value="1"/>
</dbReference>
<protein>
    <recommendedName>
        <fullName evidence="6">Probable membrane transporter protein</fullName>
    </recommendedName>
</protein>
<organism evidence="7 8">
    <name type="scientific">Oceanospirillum sediminis</name>
    <dbReference type="NCBI Taxonomy" id="2760088"/>
    <lineage>
        <taxon>Bacteria</taxon>
        <taxon>Pseudomonadati</taxon>
        <taxon>Pseudomonadota</taxon>
        <taxon>Gammaproteobacteria</taxon>
        <taxon>Oceanospirillales</taxon>
        <taxon>Oceanospirillaceae</taxon>
        <taxon>Oceanospirillum</taxon>
    </lineage>
</organism>
<dbReference type="PANTHER" id="PTHR43483">
    <property type="entry name" value="MEMBRANE TRANSPORTER PROTEIN HI_0806-RELATED"/>
    <property type="match status" value="1"/>
</dbReference>
<feature type="transmembrane region" description="Helical" evidence="6">
    <location>
        <begin position="82"/>
        <end position="101"/>
    </location>
</feature>
<dbReference type="RefSeq" id="WP_182809532.1">
    <property type="nucleotide sequence ID" value="NZ_JACJFM010000018.1"/>
</dbReference>
<reference evidence="7 8" key="1">
    <citation type="submission" date="2020-08" db="EMBL/GenBank/DDBJ databases">
        <title>Oceanospirillum sp. nov. isolated from marine sediment.</title>
        <authorList>
            <person name="Ji X."/>
        </authorList>
    </citation>
    <scope>NUCLEOTIDE SEQUENCE [LARGE SCALE GENOMIC DNA]</scope>
    <source>
        <strain evidence="7 8">D5</strain>
    </source>
</reference>
<comment type="caution">
    <text evidence="7">The sequence shown here is derived from an EMBL/GenBank/DDBJ whole genome shotgun (WGS) entry which is preliminary data.</text>
</comment>
<sequence>MIEPVFMLYYIITGMGVGFLAGLAGVGGGGMTVPIFTMLFAMQGVDSDQIVHLALGSSMAGMVFTTFGSMKAHYQNQNVDTVIAVRMITGVLAGTFLATFIASWVQGVYLALFFSIFMMYVAWKMFSKRGQSHNVSPHGTKGNLLAGSAIGSVSALVSISGAGLSVPYLIQQNMEAKRAIGTSAAIGFPIALSGTLGYLINGWDNTSQEQLIFGYIYLPAVVLFAASSYITTSWGVKYATQMPAERLKKIVGILCVILSVKMLIGVL</sequence>
<keyword evidence="6" id="KW-1003">Cell membrane</keyword>
<dbReference type="Proteomes" id="UP000565262">
    <property type="component" value="Unassembled WGS sequence"/>
</dbReference>
<evidence type="ECO:0000256" key="4">
    <source>
        <dbReference type="ARBA" id="ARBA00022989"/>
    </source>
</evidence>
<accession>A0A839IR47</accession>
<dbReference type="Pfam" id="PF01925">
    <property type="entry name" value="TauE"/>
    <property type="match status" value="1"/>
</dbReference>
<keyword evidence="4 6" id="KW-1133">Transmembrane helix</keyword>
<proteinExistence type="inferred from homology"/>
<keyword evidence="5 6" id="KW-0472">Membrane</keyword>
<dbReference type="AlphaFoldDB" id="A0A839IR47"/>
<dbReference type="GO" id="GO:0005886">
    <property type="term" value="C:plasma membrane"/>
    <property type="evidence" value="ECO:0007669"/>
    <property type="project" value="UniProtKB-SubCell"/>
</dbReference>
<feature type="transmembrane region" description="Helical" evidence="6">
    <location>
        <begin position="107"/>
        <end position="123"/>
    </location>
</feature>
<comment type="similarity">
    <text evidence="2 6">Belongs to the 4-toluene sulfonate uptake permease (TSUP) (TC 2.A.102) family.</text>
</comment>
<dbReference type="InterPro" id="IPR002781">
    <property type="entry name" value="TM_pro_TauE-like"/>
</dbReference>
<dbReference type="EMBL" id="JACJFM010000018">
    <property type="protein sequence ID" value="MBB1487755.1"/>
    <property type="molecule type" value="Genomic_DNA"/>
</dbReference>
<keyword evidence="3 6" id="KW-0812">Transmembrane</keyword>
<evidence type="ECO:0000313" key="8">
    <source>
        <dbReference type="Proteomes" id="UP000565262"/>
    </source>
</evidence>
<feature type="transmembrane region" description="Helical" evidence="6">
    <location>
        <begin position="50"/>
        <end position="70"/>
    </location>
</feature>
<feature type="transmembrane region" description="Helical" evidence="6">
    <location>
        <begin position="182"/>
        <end position="200"/>
    </location>
</feature>
<evidence type="ECO:0000256" key="1">
    <source>
        <dbReference type="ARBA" id="ARBA00004141"/>
    </source>
</evidence>
<feature type="transmembrane region" description="Helical" evidence="6">
    <location>
        <begin position="144"/>
        <end position="170"/>
    </location>
</feature>
<evidence type="ECO:0000256" key="2">
    <source>
        <dbReference type="ARBA" id="ARBA00009142"/>
    </source>
</evidence>
<evidence type="ECO:0000256" key="6">
    <source>
        <dbReference type="RuleBase" id="RU363041"/>
    </source>
</evidence>
<feature type="transmembrane region" description="Helical" evidence="6">
    <location>
        <begin position="7"/>
        <end position="30"/>
    </location>
</feature>
<evidence type="ECO:0000256" key="5">
    <source>
        <dbReference type="ARBA" id="ARBA00023136"/>
    </source>
</evidence>
<name>A0A839IR47_9GAMM</name>